<protein>
    <submittedName>
        <fullName evidence="2">Uncharacterized protein</fullName>
    </submittedName>
</protein>
<feature type="compositionally biased region" description="Gly residues" evidence="1">
    <location>
        <begin position="1131"/>
        <end position="1144"/>
    </location>
</feature>
<proteinExistence type="predicted"/>
<keyword evidence="3" id="KW-1185">Reference proteome</keyword>
<comment type="caution">
    <text evidence="2">The sequence shown here is derived from an EMBL/GenBank/DDBJ whole genome shotgun (WGS) entry which is preliminary data.</text>
</comment>
<feature type="compositionally biased region" description="Gly residues" evidence="1">
    <location>
        <begin position="1152"/>
        <end position="1167"/>
    </location>
</feature>
<organism evidence="2 3">
    <name type="scientific">Actinokineospora spheciospongiae</name>
    <dbReference type="NCBI Taxonomy" id="909613"/>
    <lineage>
        <taxon>Bacteria</taxon>
        <taxon>Bacillati</taxon>
        <taxon>Actinomycetota</taxon>
        <taxon>Actinomycetes</taxon>
        <taxon>Pseudonocardiales</taxon>
        <taxon>Pseudonocardiaceae</taxon>
        <taxon>Actinokineospora</taxon>
    </lineage>
</organism>
<dbReference type="eggNOG" id="COG1579">
    <property type="taxonomic scope" value="Bacteria"/>
</dbReference>
<dbReference type="STRING" id="909613.UO65_4875"/>
<feature type="compositionally biased region" description="Pro residues" evidence="1">
    <location>
        <begin position="1173"/>
        <end position="1182"/>
    </location>
</feature>
<reference evidence="2 3" key="1">
    <citation type="journal article" date="2014" name="Genome Announc.">
        <title>Draft Genome Sequence of the Antitrypanosomally Active Sponge-Associated Bacterium Actinokineospora sp. Strain EG49.</title>
        <authorList>
            <person name="Harjes J."/>
            <person name="Ryu T."/>
            <person name="Abdelmohsen U.R."/>
            <person name="Moitinho-Silva L."/>
            <person name="Horn H."/>
            <person name="Ravasi T."/>
            <person name="Hentschel U."/>
        </authorList>
    </citation>
    <scope>NUCLEOTIDE SEQUENCE [LARGE SCALE GENOMIC DNA]</scope>
    <source>
        <strain evidence="2 3">EG49</strain>
    </source>
</reference>
<evidence type="ECO:0000256" key="1">
    <source>
        <dbReference type="SAM" id="MobiDB-lite"/>
    </source>
</evidence>
<evidence type="ECO:0000313" key="2">
    <source>
        <dbReference type="EMBL" id="EWC59872.1"/>
    </source>
</evidence>
<feature type="region of interest" description="Disordered" evidence="1">
    <location>
        <begin position="1097"/>
        <end position="1223"/>
    </location>
</feature>
<evidence type="ECO:0000313" key="3">
    <source>
        <dbReference type="Proteomes" id="UP000019277"/>
    </source>
</evidence>
<dbReference type="PATRIC" id="fig|909613.9.peg.4873"/>
<sequence length="1561" mass="161506">MPDTTTEVPWTLAADHPVALLPVRLETRFTDTELLVRVYPDEIHVDSHEPPLTADEAEWGKRYWTAVWRAGLPGVETDPAERAAWEELAGRYGAERASWVARVLEPTNPQARPSGTPAFPATAPFREGPWTKRAVARAMPTRWHVHGHPIAAGAAVQRVVGKPVPRPLPIGPSPDRTADLDPAAPPVDADTAWLVDFTAAEAVGMAVRLPRAVNGVSGYRTLIAHGVVEQAGAAGEVPAEATARELADLFEAQFHTRGMGFVAPGAATNNTATAASTHSRNDPEARAALRVRHGDAAPAAPDAAARVLTTALGLPLTSTGGAGGPAAATPGALARARGAGRADDKRVRDMATALWAVTGGYTLTQLTAGRFTEGQVRGVREHLRRYVRPAGPLPMLRVGKQPYGVLPVLPVDRWVSTEMNEWPGLHPDVVPFLRTLRDRIWRPAADDPAAVPRITRAPQDDQVVARALAMAPTARRVFARSSLGVDYITALWRFAELALSEQWRTDLGAAAAALAARFGLGPFDVRLAKLVHAKESYPLDAPWTLAPETVAGGRPVDYLAALGSAARTPGELRDAVDLGPAASTPLLYRLVRHALLVEFGMAAERVLGPLAEPELVGVDDRAATQTVFTRLDSPMPGWSGSVGAWVRGPGAADSRAHQVTEASTAVRALADVPPADLERMLAQQLDTTSHRLDAWLTSLATRRLEWQRAAKPTGVHLGGYGWVTDVVPRPTAPSRVTALPPDEAGPLVNAGSDVPSPIHAPSPAHAVTAAVLRAAQRAHGDRPDAPTAVDLTSERARAAAWVLDGVRQGQPLGALLGARVERWVRDHPLPALSSWIDRLRALAPLRSSSVDTEGTPTEVVAFRDALDGLALHRRASAGRLDPVRDVGATAGSADATALAQVFAKLADLVDAVADTLLVEGVHQAVQGNPLRAGATIAAMSTGEAPPPEPESLRTPRTGDAVTHRVAVLLDGTAPDPAKWPTGAAQSRAVADPALAGWIAELLPAPGTLTAEAALADGTTRPFTLAAAALSPLDWLALVPPDPSAPLAGTDLDAHLLRAAATVSGGVRVTSVTCPDLPTMLEAARAAKDLVAGARPLRPADLTLPEHADTPPTTGTPGTGTPGTGTPDPGTGTPGGGTPGTGTPGTGTPDPGTPGGDTGTPGTGGGKPGQNPGETPPYNPHPPGGGETSLLHTSTPNDDTGTPGTHKPGHTPPPPGGGETSLLRTNTPAASAALAPASAADRAAAVTALVDRVAAQLAGTDLGQLRDGLLAANLLGVPGVVPPPAAPGDTDRGVLSALAAAALPEVTRRRDAAALEPDPVRKLGVLTGVDVLGVFTLAGDTPATATDLLASLGTSTALQGGDPTVAATRLLDVAEVRPGVDRFVTSLGYAEALGAGDSLSADVAQLPKPPAGKESAERWAGLPSTNPGTRLAFTLHLPFGAPTATTPVCGLMVEEWTEVVPRRRETTAVALHAESPDSAPPQAILLAVSPDRRAVWDPALLAETVLEALELARLRMVDLEALHPANPDALTDIGQLLPAAVLAANTAPRDAVSTDFTRALPR</sequence>
<gene>
    <name evidence="2" type="ORF">UO65_4875</name>
</gene>
<dbReference type="EMBL" id="AYXG01000184">
    <property type="protein sequence ID" value="EWC59872.1"/>
    <property type="molecule type" value="Genomic_DNA"/>
</dbReference>
<accession>W7IT00</accession>
<dbReference type="eggNOG" id="COG0845">
    <property type="taxonomic scope" value="Bacteria"/>
</dbReference>
<dbReference type="Proteomes" id="UP000019277">
    <property type="component" value="Unassembled WGS sequence"/>
</dbReference>
<name>W7IT00_9PSEU</name>
<dbReference type="eggNOG" id="COG3767">
    <property type="taxonomic scope" value="Bacteria"/>
</dbReference>
<feature type="compositionally biased region" description="Polar residues" evidence="1">
    <location>
        <begin position="1189"/>
        <end position="1198"/>
    </location>
</feature>